<dbReference type="InterPro" id="IPR000160">
    <property type="entry name" value="GGDEF_dom"/>
</dbReference>
<reference evidence="2 3" key="1">
    <citation type="submission" date="2023-07" db="EMBL/GenBank/DDBJ databases">
        <title>Sequencing the genomes of 1000 actinobacteria strains.</title>
        <authorList>
            <person name="Klenk H.-P."/>
        </authorList>
    </citation>
    <scope>NUCLEOTIDE SEQUENCE [LARGE SCALE GENOMIC DNA]</scope>
    <source>
        <strain evidence="2 3">DSM 44711</strain>
    </source>
</reference>
<evidence type="ECO:0000313" key="2">
    <source>
        <dbReference type="EMBL" id="MDR7321781.1"/>
    </source>
</evidence>
<dbReference type="SMART" id="SM00267">
    <property type="entry name" value="GGDEF"/>
    <property type="match status" value="1"/>
</dbReference>
<dbReference type="Proteomes" id="UP001183629">
    <property type="component" value="Unassembled WGS sequence"/>
</dbReference>
<dbReference type="EMBL" id="JAVDYC010000001">
    <property type="protein sequence ID" value="MDR7321781.1"/>
    <property type="molecule type" value="Genomic_DNA"/>
</dbReference>
<dbReference type="SUPFAM" id="SSF55781">
    <property type="entry name" value="GAF domain-like"/>
    <property type="match status" value="1"/>
</dbReference>
<proteinExistence type="predicted"/>
<sequence length="324" mass="35300">MKQIGFRKDGADLAPTPAEQTAPADFTVLAGSVVRTLRSLTDLDAWMVARVVDREQVLLAADADGLPVAPGFHQPWEESVCGLLLGGGATMPLVIDDLTALPGYRHSVADRLNIGFYAGAPMYDRTGALIGTLCGLDRTPHAVEMPALADLVAVQAAMLAKLLDAELLNARYQRTVRGELPAAHRDAPTGLPDRVAWGGLLAEQEAVVRRYGTPAGVIVVGVDPVITAGALRRITKVLRDEGKRHHDAVAVRLDGRHFGLLTLDRPRREVSGTATRIERKLNDLKVHPRVGWAMRGEAENLQETWRLADRRKFERHRDSMYVGG</sequence>
<dbReference type="RefSeq" id="WP_310411107.1">
    <property type="nucleotide sequence ID" value="NZ_JAVDYC010000001.1"/>
</dbReference>
<keyword evidence="3" id="KW-1185">Reference proteome</keyword>
<dbReference type="InterPro" id="IPR003018">
    <property type="entry name" value="GAF"/>
</dbReference>
<dbReference type="InterPro" id="IPR029016">
    <property type="entry name" value="GAF-like_dom_sf"/>
</dbReference>
<comment type="caution">
    <text evidence="2">The sequence shown here is derived from an EMBL/GenBank/DDBJ whole genome shotgun (WGS) entry which is preliminary data.</text>
</comment>
<name>A0AAE3ZLY6_9ACTN</name>
<dbReference type="SMART" id="SM00065">
    <property type="entry name" value="GAF"/>
    <property type="match status" value="1"/>
</dbReference>
<dbReference type="AlphaFoldDB" id="A0AAE3ZLY6"/>
<feature type="domain" description="GGDEF" evidence="1">
    <location>
        <begin position="213"/>
        <end position="324"/>
    </location>
</feature>
<dbReference type="PROSITE" id="PS50887">
    <property type="entry name" value="GGDEF"/>
    <property type="match status" value="1"/>
</dbReference>
<dbReference type="Pfam" id="PF01590">
    <property type="entry name" value="GAF"/>
    <property type="match status" value="1"/>
</dbReference>
<dbReference type="InterPro" id="IPR029787">
    <property type="entry name" value="Nucleotide_cyclase"/>
</dbReference>
<dbReference type="Gene3D" id="3.30.450.40">
    <property type="match status" value="1"/>
</dbReference>
<protein>
    <submittedName>
        <fullName evidence="2">GGDEF domain-containing protein</fullName>
    </submittedName>
</protein>
<dbReference type="SUPFAM" id="SSF55073">
    <property type="entry name" value="Nucleotide cyclase"/>
    <property type="match status" value="1"/>
</dbReference>
<organism evidence="2 3">
    <name type="scientific">Catenuloplanes niger</name>
    <dbReference type="NCBI Taxonomy" id="587534"/>
    <lineage>
        <taxon>Bacteria</taxon>
        <taxon>Bacillati</taxon>
        <taxon>Actinomycetota</taxon>
        <taxon>Actinomycetes</taxon>
        <taxon>Micromonosporales</taxon>
        <taxon>Micromonosporaceae</taxon>
        <taxon>Catenuloplanes</taxon>
    </lineage>
</organism>
<gene>
    <name evidence="2" type="ORF">J2S44_002031</name>
</gene>
<evidence type="ECO:0000313" key="3">
    <source>
        <dbReference type="Proteomes" id="UP001183629"/>
    </source>
</evidence>
<evidence type="ECO:0000259" key="1">
    <source>
        <dbReference type="PROSITE" id="PS50887"/>
    </source>
</evidence>
<accession>A0AAE3ZLY6</accession>